<evidence type="ECO:0000259" key="1">
    <source>
        <dbReference type="PROSITE" id="PS51186"/>
    </source>
</evidence>
<dbReference type="EMBL" id="RBKU01000001">
    <property type="protein sequence ID" value="RKR84291.1"/>
    <property type="molecule type" value="Genomic_DNA"/>
</dbReference>
<dbReference type="Pfam" id="PF13508">
    <property type="entry name" value="Acetyltransf_7"/>
    <property type="match status" value="1"/>
</dbReference>
<evidence type="ECO:0000313" key="2">
    <source>
        <dbReference type="EMBL" id="RKR84291.1"/>
    </source>
</evidence>
<dbReference type="CDD" id="cd04301">
    <property type="entry name" value="NAT_SF"/>
    <property type="match status" value="1"/>
</dbReference>
<dbReference type="PROSITE" id="PS51186">
    <property type="entry name" value="GNAT"/>
    <property type="match status" value="1"/>
</dbReference>
<keyword evidence="3" id="KW-1185">Reference proteome</keyword>
<dbReference type="InterPro" id="IPR016181">
    <property type="entry name" value="Acyl_CoA_acyltransferase"/>
</dbReference>
<dbReference type="SUPFAM" id="SSF55729">
    <property type="entry name" value="Acyl-CoA N-acyltransferases (Nat)"/>
    <property type="match status" value="1"/>
</dbReference>
<comment type="caution">
    <text evidence="2">The sequence shown here is derived from an EMBL/GenBank/DDBJ whole genome shotgun (WGS) entry which is preliminary data.</text>
</comment>
<dbReference type="Gene3D" id="3.40.630.30">
    <property type="match status" value="1"/>
</dbReference>
<organism evidence="2 3">
    <name type="scientific">Mucilaginibacter gracilis</name>
    <dbReference type="NCBI Taxonomy" id="423350"/>
    <lineage>
        <taxon>Bacteria</taxon>
        <taxon>Pseudomonadati</taxon>
        <taxon>Bacteroidota</taxon>
        <taxon>Sphingobacteriia</taxon>
        <taxon>Sphingobacteriales</taxon>
        <taxon>Sphingobacteriaceae</taxon>
        <taxon>Mucilaginibacter</taxon>
    </lineage>
</organism>
<evidence type="ECO:0000313" key="3">
    <source>
        <dbReference type="Proteomes" id="UP000268007"/>
    </source>
</evidence>
<name>A0A495J6F6_9SPHI</name>
<accession>A0A495J6F6</accession>
<dbReference type="PANTHER" id="PTHR42791:SF1">
    <property type="entry name" value="N-ACETYLTRANSFERASE DOMAIN-CONTAINING PROTEIN"/>
    <property type="match status" value="1"/>
</dbReference>
<dbReference type="RefSeq" id="WP_246001720.1">
    <property type="nucleotide sequence ID" value="NZ_RBKU01000001.1"/>
</dbReference>
<feature type="domain" description="N-acetyltransferase" evidence="1">
    <location>
        <begin position="44"/>
        <end position="198"/>
    </location>
</feature>
<dbReference type="PANTHER" id="PTHR42791">
    <property type="entry name" value="GNAT FAMILY ACETYLTRANSFERASE"/>
    <property type="match status" value="1"/>
</dbReference>
<protein>
    <submittedName>
        <fullName evidence="2">Acetyltransferase (GNAT) family protein</fullName>
    </submittedName>
</protein>
<reference evidence="2 3" key="1">
    <citation type="submission" date="2018-10" db="EMBL/GenBank/DDBJ databases">
        <title>Genomic Encyclopedia of Archaeal and Bacterial Type Strains, Phase II (KMG-II): from individual species to whole genera.</title>
        <authorList>
            <person name="Goeker M."/>
        </authorList>
    </citation>
    <scope>NUCLEOTIDE SEQUENCE [LARGE SCALE GENOMIC DNA]</scope>
    <source>
        <strain evidence="2 3">DSM 18602</strain>
    </source>
</reference>
<sequence length="198" mass="23161">MKMRKDMRSAMRTDKPLVTDLLSAAFDDNLSVNYSVRQDDKRKQRIRALMDYSFEVCYRFGKVWLSEDRKACVLLLYPHQKKTDLKAIWLDLILIVKAIGLGGIKKAVDREAKIKSKQPNEPIVYLWFIGVAPLYQHQGTGSRLLKQVIAAAKLQNLPVFLETSTERNLPWYKRYGFNEYDSLELGYTLHFLKYEHIK</sequence>
<dbReference type="GO" id="GO:0016747">
    <property type="term" value="F:acyltransferase activity, transferring groups other than amino-acyl groups"/>
    <property type="evidence" value="ECO:0007669"/>
    <property type="project" value="InterPro"/>
</dbReference>
<dbReference type="AlphaFoldDB" id="A0A495J6F6"/>
<dbReference type="InterPro" id="IPR052523">
    <property type="entry name" value="Trichothecene_AcTrans"/>
</dbReference>
<dbReference type="InterPro" id="IPR000182">
    <property type="entry name" value="GNAT_dom"/>
</dbReference>
<dbReference type="Proteomes" id="UP000268007">
    <property type="component" value="Unassembled WGS sequence"/>
</dbReference>
<gene>
    <name evidence="2" type="ORF">BDD43_4523</name>
</gene>
<keyword evidence="2" id="KW-0808">Transferase</keyword>
<proteinExistence type="predicted"/>